<feature type="coiled-coil region" evidence="6">
    <location>
        <begin position="392"/>
        <end position="504"/>
    </location>
</feature>
<gene>
    <name evidence="9" type="primary">LOC101898305</name>
</gene>
<evidence type="ECO:0000256" key="6">
    <source>
        <dbReference type="SAM" id="Coils"/>
    </source>
</evidence>
<evidence type="ECO:0000256" key="2">
    <source>
        <dbReference type="ARBA" id="ARBA00009316"/>
    </source>
</evidence>
<evidence type="ECO:0000313" key="8">
    <source>
        <dbReference type="Proteomes" id="UP001652621"/>
    </source>
</evidence>
<dbReference type="PANTHER" id="PTHR23162">
    <property type="entry name" value="OUTER DENSE FIBER OF SPERM TAILS 2"/>
    <property type="match status" value="1"/>
</dbReference>
<evidence type="ECO:0000256" key="5">
    <source>
        <dbReference type="ARBA" id="ARBA00023212"/>
    </source>
</evidence>
<feature type="coiled-coil region" evidence="6">
    <location>
        <begin position="134"/>
        <end position="161"/>
    </location>
</feature>
<organism evidence="8 9">
    <name type="scientific">Musca domestica</name>
    <name type="common">House fly</name>
    <dbReference type="NCBI Taxonomy" id="7370"/>
    <lineage>
        <taxon>Eukaryota</taxon>
        <taxon>Metazoa</taxon>
        <taxon>Ecdysozoa</taxon>
        <taxon>Arthropoda</taxon>
        <taxon>Hexapoda</taxon>
        <taxon>Insecta</taxon>
        <taxon>Pterygota</taxon>
        <taxon>Neoptera</taxon>
        <taxon>Endopterygota</taxon>
        <taxon>Diptera</taxon>
        <taxon>Brachycera</taxon>
        <taxon>Muscomorpha</taxon>
        <taxon>Muscoidea</taxon>
        <taxon>Muscidae</taxon>
        <taxon>Musca</taxon>
    </lineage>
</organism>
<keyword evidence="8" id="KW-1185">Reference proteome</keyword>
<comment type="subcellular location">
    <subcellularLocation>
        <location evidence="1">Cytoplasm</location>
        <location evidence="1">Cytoskeleton</location>
        <location evidence="1">Microtubule organizing center</location>
        <location evidence="1">Centrosome</location>
    </subcellularLocation>
</comment>
<dbReference type="GO" id="GO:1902017">
    <property type="term" value="P:regulation of cilium assembly"/>
    <property type="evidence" value="ECO:0007669"/>
    <property type="project" value="TreeGrafter"/>
</dbReference>
<feature type="region of interest" description="Disordered" evidence="7">
    <location>
        <begin position="236"/>
        <end position="283"/>
    </location>
</feature>
<dbReference type="RefSeq" id="XP_005179769.2">
    <property type="nucleotide sequence ID" value="XM_005179712.3"/>
</dbReference>
<name>A0A9J7CN92_MUSDO</name>
<protein>
    <submittedName>
        <fullName evidence="9">Uncharacterized protein LOC101898305</fullName>
    </submittedName>
</protein>
<dbReference type="PANTHER" id="PTHR23162:SF10">
    <property type="entry name" value="FI13205P"/>
    <property type="match status" value="1"/>
</dbReference>
<dbReference type="GeneID" id="101898305"/>
<proteinExistence type="inferred from homology"/>
<dbReference type="AlphaFoldDB" id="A0A9J7CN92"/>
<evidence type="ECO:0000256" key="1">
    <source>
        <dbReference type="ARBA" id="ARBA00004300"/>
    </source>
</evidence>
<evidence type="ECO:0000313" key="9">
    <source>
        <dbReference type="RefSeq" id="XP_005179769.2"/>
    </source>
</evidence>
<dbReference type="Proteomes" id="UP001652621">
    <property type="component" value="Unplaced"/>
</dbReference>
<reference evidence="9" key="1">
    <citation type="submission" date="2025-08" db="UniProtKB">
        <authorList>
            <consortium name="RefSeq"/>
        </authorList>
    </citation>
    <scope>IDENTIFICATION</scope>
    <source>
        <strain evidence="9">Aabys</strain>
        <tissue evidence="9">Whole body</tissue>
    </source>
</reference>
<comment type="similarity">
    <text evidence="2">Belongs to the ODF2 family.</text>
</comment>
<feature type="compositionally biased region" description="Basic and acidic residues" evidence="7">
    <location>
        <begin position="240"/>
        <end position="254"/>
    </location>
</feature>
<feature type="compositionally biased region" description="Polar residues" evidence="7">
    <location>
        <begin position="267"/>
        <end position="280"/>
    </location>
</feature>
<keyword evidence="4 6" id="KW-0175">Coiled coil</keyword>
<feature type="compositionally biased region" description="Polar residues" evidence="7">
    <location>
        <begin position="191"/>
        <end position="200"/>
    </location>
</feature>
<evidence type="ECO:0000256" key="4">
    <source>
        <dbReference type="ARBA" id="ARBA00023054"/>
    </source>
</evidence>
<accession>A0A9J7CN92</accession>
<keyword evidence="5" id="KW-0206">Cytoskeleton</keyword>
<feature type="region of interest" description="Disordered" evidence="7">
    <location>
        <begin position="178"/>
        <end position="200"/>
    </location>
</feature>
<dbReference type="OrthoDB" id="413404at2759"/>
<dbReference type="VEuPathDB" id="VectorBase:MDOMA2_003974"/>
<dbReference type="KEGG" id="mde:101898305"/>
<dbReference type="InterPro" id="IPR026099">
    <property type="entry name" value="Odf2-rel"/>
</dbReference>
<keyword evidence="3" id="KW-0963">Cytoplasm</keyword>
<evidence type="ECO:0000256" key="3">
    <source>
        <dbReference type="ARBA" id="ARBA00022490"/>
    </source>
</evidence>
<dbReference type="GO" id="GO:0005813">
    <property type="term" value="C:centrosome"/>
    <property type="evidence" value="ECO:0007669"/>
    <property type="project" value="UniProtKB-SubCell"/>
</dbReference>
<evidence type="ECO:0000256" key="7">
    <source>
        <dbReference type="SAM" id="MobiDB-lite"/>
    </source>
</evidence>
<sequence>MDHMESKSQNFEFSQDLNLKSDRSSNCFVITSRSAGDYSLRFNNERMASTYHLPKNTGNKPLACTADEHFEVPSSEFYNDGLRSGEVPAKTSMAPVLNGLLGESDEDEEEDISISQDISLNKRRRMSCKLRSELVKYKEELRHYKDTTEELENKYKKINHDLCEMQEKHNRFMKQHHEESSASFVEDGDTYSENTTDSDISLQRKSTQIFHRGSSFMQVVPKERYLRPCGNFEENSGNYKKSDLRSQRENKENRGVINYLGRKSGEDSSAISSRNTNYLTPPSHMTVAPVELLQNTIDTLQTEQQQFRSIIEQQQNCLQDYHSRCLRAQRVMKTQQIQIEKLNTNNRHLEAEISRGFEHLRNKIESKLRELSQLPQLMKEEKTKSERISRDNSLLNERIRSIQIEASQMKKKIEDISKRKLATMTRLKAAERDLKIFRNYNSALKHEKRKLNEELLKLRDQMQILENSNKRSITRQREQSEKQKRDLQRRIYELELKLNRSQTSASSLVKERDALIAELQTQLNNLVHNFEVSQKHIRILRRHIYNMTGSNSRDAVARNRILEETS</sequence>